<dbReference type="HAMAP" id="MF_01105">
    <property type="entry name" value="N_acetyl_glu_synth"/>
    <property type="match status" value="1"/>
</dbReference>
<dbReference type="InterPro" id="IPR010167">
    <property type="entry name" value="NH2A_AcTrfase"/>
</dbReference>
<evidence type="ECO:0000256" key="4">
    <source>
        <dbReference type="ARBA" id="ARBA00022605"/>
    </source>
</evidence>
<keyword evidence="11" id="KW-1185">Reference proteome</keyword>
<comment type="catalytic activity">
    <reaction evidence="7 8">
        <text>L-glutamate + acetyl-CoA = N-acetyl-L-glutamate + CoA + H(+)</text>
        <dbReference type="Rhea" id="RHEA:24292"/>
        <dbReference type="ChEBI" id="CHEBI:15378"/>
        <dbReference type="ChEBI" id="CHEBI:29985"/>
        <dbReference type="ChEBI" id="CHEBI:44337"/>
        <dbReference type="ChEBI" id="CHEBI:57287"/>
        <dbReference type="ChEBI" id="CHEBI:57288"/>
        <dbReference type="EC" id="2.3.1.1"/>
    </reaction>
</comment>
<gene>
    <name evidence="8 10" type="primary">argA</name>
    <name evidence="10" type="ORF">INR99_07060</name>
</gene>
<dbReference type="PIRSF" id="PIRSF000423">
    <property type="entry name" value="ArgA"/>
    <property type="match status" value="1"/>
</dbReference>
<dbReference type="InterPro" id="IPR001048">
    <property type="entry name" value="Asp/Glu/Uridylate_kinase"/>
</dbReference>
<comment type="miscellaneous">
    <text evidence="8">In bacteria which possess the bifunctional enzyme ornithine acetyltransferase/N-acetylglutamate synthase (ArgJ), ArgA fulfills an anaplerotic role.</text>
</comment>
<keyword evidence="5 8" id="KW-0808">Transferase</keyword>
<protein>
    <recommendedName>
        <fullName evidence="8">Amino-acid acetyltransferase</fullName>
        <ecNumber evidence="8">2.3.1.1</ecNumber>
    </recommendedName>
    <alternativeName>
        <fullName evidence="8">N-acetylglutamate synthase</fullName>
        <shortName evidence="8">AGS</shortName>
        <shortName evidence="8">NAGS</shortName>
    </alternativeName>
</protein>
<sequence>MHDFVEWFRQAAPYIHAFRGRTFVIALGGEVVRDGKFATLTHDINLLTSLGVRLVVVHGARPQIDARMAEKGLEPQYLHGLRVTDAETLTCVIQAVGQVRVEIESWLSMGLANSPMANADIRVSAGNFITAQPMGVRDGIDLQYTGEVRKVDTTAIRYRLDDGEMVLLSTLGYSTTGEVFNVPLEDVATKTAIALRADKMLFLFGQDGVVDLKGELLNELTALEAEQFLAEHPDANEDIRLYLPCAIRAVRQGVARAHLISHHVDGSLLMELFTHDGIGTMISRDALENLREASIDDVGKLIALIEPLEEQGVLVKRGRELIEREIHRYSVLEHDGKIIGCVAMHPFPDSNMAEMACLVVHPDYRDENRGEELLKHIEQRARQQGIRQLFVLTTRTAHWFLERGFVQATVDALPMEKKELYNYQRRSKVFIRQIGKSGS</sequence>
<dbReference type="Proteomes" id="UP000604481">
    <property type="component" value="Unassembled WGS sequence"/>
</dbReference>
<evidence type="ECO:0000256" key="5">
    <source>
        <dbReference type="ARBA" id="ARBA00022679"/>
    </source>
</evidence>
<dbReference type="EMBL" id="JADFUA010000003">
    <property type="protein sequence ID" value="MBE9609102.1"/>
    <property type="molecule type" value="Genomic_DNA"/>
</dbReference>
<dbReference type="InterPro" id="IPR036393">
    <property type="entry name" value="AceGlu_kinase-like_sf"/>
</dbReference>
<comment type="similarity">
    <text evidence="2 8">Belongs to the acetyltransferase family. ArgA subfamily.</text>
</comment>
<dbReference type="Pfam" id="PF00696">
    <property type="entry name" value="AA_kinase"/>
    <property type="match status" value="1"/>
</dbReference>
<dbReference type="PANTHER" id="PTHR30602:SF12">
    <property type="entry name" value="AMINO-ACID ACETYLTRANSFERASE NAGS1, CHLOROPLASTIC-RELATED"/>
    <property type="match status" value="1"/>
</dbReference>
<evidence type="ECO:0000313" key="10">
    <source>
        <dbReference type="EMBL" id="MBE9609102.1"/>
    </source>
</evidence>
<evidence type="ECO:0000256" key="8">
    <source>
        <dbReference type="HAMAP-Rule" id="MF_01105"/>
    </source>
</evidence>
<feature type="domain" description="N-acetyltransferase" evidence="9">
    <location>
        <begin position="288"/>
        <end position="427"/>
    </location>
</feature>
<dbReference type="Gene3D" id="3.40.630.30">
    <property type="match status" value="1"/>
</dbReference>
<evidence type="ECO:0000256" key="6">
    <source>
        <dbReference type="ARBA" id="ARBA00023315"/>
    </source>
</evidence>
<comment type="pathway">
    <text evidence="1 8">Amino-acid biosynthesis; L-arginine biosynthesis; N(2)-acetyl-L-ornithine from L-glutamate: step 1/4.</text>
</comment>
<dbReference type="GO" id="GO:0004042">
    <property type="term" value="F:L-glutamate N-acetyltransferase activity"/>
    <property type="evidence" value="ECO:0007669"/>
    <property type="project" value="UniProtKB-UniRule"/>
</dbReference>
<dbReference type="PROSITE" id="PS51186">
    <property type="entry name" value="GNAT"/>
    <property type="match status" value="1"/>
</dbReference>
<dbReference type="PANTHER" id="PTHR30602">
    <property type="entry name" value="AMINO-ACID ACETYLTRANSFERASE"/>
    <property type="match status" value="1"/>
</dbReference>
<comment type="subcellular location">
    <subcellularLocation>
        <location evidence="8">Cytoplasm</location>
    </subcellularLocation>
</comment>
<dbReference type="Pfam" id="PF00583">
    <property type="entry name" value="Acetyltransf_1"/>
    <property type="match status" value="1"/>
</dbReference>
<dbReference type="NCBIfam" id="NF003641">
    <property type="entry name" value="PRK05279.1"/>
    <property type="match status" value="1"/>
</dbReference>
<keyword evidence="4 8" id="KW-0028">Amino-acid biosynthesis</keyword>
<evidence type="ECO:0000256" key="1">
    <source>
        <dbReference type="ARBA" id="ARBA00004925"/>
    </source>
</evidence>
<keyword evidence="8" id="KW-0963">Cytoplasm</keyword>
<comment type="caution">
    <text evidence="10">The sequence shown here is derived from an EMBL/GenBank/DDBJ whole genome shotgun (WGS) entry which is preliminary data.</text>
</comment>
<dbReference type="InterPro" id="IPR033719">
    <property type="entry name" value="NAGS_kin"/>
</dbReference>
<dbReference type="SUPFAM" id="SSF55729">
    <property type="entry name" value="Acyl-CoA N-acyltransferases (Nat)"/>
    <property type="match status" value="1"/>
</dbReference>
<organism evidence="10 11">
    <name type="scientific">Chitinilyticum piscinae</name>
    <dbReference type="NCBI Taxonomy" id="2866724"/>
    <lineage>
        <taxon>Bacteria</taxon>
        <taxon>Pseudomonadati</taxon>
        <taxon>Pseudomonadota</taxon>
        <taxon>Betaproteobacteria</taxon>
        <taxon>Neisseriales</taxon>
        <taxon>Chitinibacteraceae</taxon>
        <taxon>Chitinilyticum</taxon>
    </lineage>
</organism>
<accession>A0A8J7FK57</accession>
<reference evidence="10 11" key="1">
    <citation type="submission" date="2020-10" db="EMBL/GenBank/DDBJ databases">
        <title>The genome sequence of Chitinilyticum litopenaei 4Y14.</title>
        <authorList>
            <person name="Liu Y."/>
        </authorList>
    </citation>
    <scope>NUCLEOTIDE SEQUENCE [LARGE SCALE GENOMIC DNA]</scope>
    <source>
        <strain evidence="10 11">4Y14</strain>
    </source>
</reference>
<dbReference type="InterPro" id="IPR016181">
    <property type="entry name" value="Acyl_CoA_acyltransferase"/>
</dbReference>
<keyword evidence="3 8" id="KW-0055">Arginine biosynthesis</keyword>
<dbReference type="Gene3D" id="3.40.1160.10">
    <property type="entry name" value="Acetylglutamate kinase-like"/>
    <property type="match status" value="1"/>
</dbReference>
<dbReference type="UniPathway" id="UPA00068">
    <property type="reaction ID" value="UER00106"/>
</dbReference>
<dbReference type="CDD" id="cd04301">
    <property type="entry name" value="NAT_SF"/>
    <property type="match status" value="1"/>
</dbReference>
<dbReference type="NCBIfam" id="TIGR01890">
    <property type="entry name" value="N-Ac-Glu-synth"/>
    <property type="match status" value="1"/>
</dbReference>
<dbReference type="RefSeq" id="WP_194115622.1">
    <property type="nucleotide sequence ID" value="NZ_JADFUA010000003.1"/>
</dbReference>
<proteinExistence type="inferred from homology"/>
<evidence type="ECO:0000256" key="7">
    <source>
        <dbReference type="ARBA" id="ARBA00048372"/>
    </source>
</evidence>
<dbReference type="AlphaFoldDB" id="A0A8J7FK57"/>
<name>A0A8J7FK57_9NEIS</name>
<dbReference type="CDD" id="cd04237">
    <property type="entry name" value="AAK_NAGS-ABP"/>
    <property type="match status" value="1"/>
</dbReference>
<evidence type="ECO:0000313" key="11">
    <source>
        <dbReference type="Proteomes" id="UP000604481"/>
    </source>
</evidence>
<dbReference type="GO" id="GO:0006526">
    <property type="term" value="P:L-arginine biosynthetic process"/>
    <property type="evidence" value="ECO:0007669"/>
    <property type="project" value="UniProtKB-UniRule"/>
</dbReference>
<dbReference type="EC" id="2.3.1.1" evidence="8"/>
<dbReference type="InterPro" id="IPR000182">
    <property type="entry name" value="GNAT_dom"/>
</dbReference>
<keyword evidence="6 8" id="KW-0012">Acyltransferase</keyword>
<evidence type="ECO:0000256" key="3">
    <source>
        <dbReference type="ARBA" id="ARBA00022571"/>
    </source>
</evidence>
<dbReference type="GO" id="GO:0005737">
    <property type="term" value="C:cytoplasm"/>
    <property type="evidence" value="ECO:0007669"/>
    <property type="project" value="UniProtKB-SubCell"/>
</dbReference>
<dbReference type="SUPFAM" id="SSF53633">
    <property type="entry name" value="Carbamate kinase-like"/>
    <property type="match status" value="1"/>
</dbReference>
<evidence type="ECO:0000259" key="9">
    <source>
        <dbReference type="PROSITE" id="PS51186"/>
    </source>
</evidence>
<evidence type="ECO:0000256" key="2">
    <source>
        <dbReference type="ARBA" id="ARBA00009145"/>
    </source>
</evidence>